<organism evidence="1 2">
    <name type="scientific">Arthrobacter methylotrophus</name>
    <dbReference type="NCBI Taxonomy" id="121291"/>
    <lineage>
        <taxon>Bacteria</taxon>
        <taxon>Bacillati</taxon>
        <taxon>Actinomycetota</taxon>
        <taxon>Actinomycetes</taxon>
        <taxon>Micrococcales</taxon>
        <taxon>Micrococcaceae</taxon>
        <taxon>Arthrobacter</taxon>
    </lineage>
</organism>
<evidence type="ECO:0000313" key="1">
    <source>
        <dbReference type="EMBL" id="MFB9715187.1"/>
    </source>
</evidence>
<name>A0ABV5USK2_9MICC</name>
<accession>A0ABV5USK2</accession>
<comment type="caution">
    <text evidence="1">The sequence shown here is derived from an EMBL/GenBank/DDBJ whole genome shotgun (WGS) entry which is preliminary data.</text>
</comment>
<evidence type="ECO:0000313" key="2">
    <source>
        <dbReference type="Proteomes" id="UP001589536"/>
    </source>
</evidence>
<dbReference type="Proteomes" id="UP001589536">
    <property type="component" value="Unassembled WGS sequence"/>
</dbReference>
<gene>
    <name evidence="1" type="ORF">ACFFPI_13785</name>
</gene>
<sequence length="99" mass="10883">MYYTGRDVAGYQPKTILALLDGVWHTGVDGATSTHIIKPVVTGNEHALHAEAYCLDLYRIRVVASRPDRSISDHLYGIAHTGPRGACDNSYNLVPVKVY</sequence>
<reference evidence="1 2" key="1">
    <citation type="submission" date="2024-09" db="EMBL/GenBank/DDBJ databases">
        <authorList>
            <person name="Sun Q."/>
            <person name="Mori K."/>
        </authorList>
    </citation>
    <scope>NUCLEOTIDE SEQUENCE [LARGE SCALE GENOMIC DNA]</scope>
    <source>
        <strain evidence="1 2">JCM 13519</strain>
    </source>
</reference>
<keyword evidence="2" id="KW-1185">Reference proteome</keyword>
<dbReference type="RefSeq" id="WP_376954547.1">
    <property type="nucleotide sequence ID" value="NZ_JBHMBH010000028.1"/>
</dbReference>
<protein>
    <submittedName>
        <fullName evidence="1">Uncharacterized protein</fullName>
    </submittedName>
</protein>
<proteinExistence type="predicted"/>
<dbReference type="EMBL" id="JBHMBH010000028">
    <property type="protein sequence ID" value="MFB9715187.1"/>
    <property type="molecule type" value="Genomic_DNA"/>
</dbReference>